<comment type="catalytic activity">
    <reaction evidence="19">
        <text>L-alanyl-L-lysine(out) = L-alanyl-L-lysine(in)</text>
        <dbReference type="Rhea" id="RHEA:79415"/>
        <dbReference type="ChEBI" id="CHEBI:192470"/>
    </reaction>
</comment>
<evidence type="ECO:0000313" key="27">
    <source>
        <dbReference type="EMBL" id="HIU55520.1"/>
    </source>
</evidence>
<keyword evidence="7" id="KW-0458">Lysosome</keyword>
<comment type="catalytic activity">
    <reaction evidence="9">
        <text>L-histidyl-glycine(out) = L-histidyl-glycine(in)</text>
        <dbReference type="Rhea" id="RHEA:79395"/>
        <dbReference type="ChEBI" id="CHEBI:229957"/>
    </reaction>
</comment>
<feature type="transmembrane region" description="Helical" evidence="25">
    <location>
        <begin position="244"/>
        <end position="262"/>
    </location>
</feature>
<evidence type="ECO:0000256" key="21">
    <source>
        <dbReference type="ARBA" id="ARBA00044985"/>
    </source>
</evidence>
<evidence type="ECO:0000256" key="7">
    <source>
        <dbReference type="ARBA" id="ARBA00023228"/>
    </source>
</evidence>
<feature type="transmembrane region" description="Helical" evidence="25">
    <location>
        <begin position="60"/>
        <end position="78"/>
    </location>
</feature>
<feature type="transmembrane region" description="Helical" evidence="25">
    <location>
        <begin position="311"/>
        <end position="328"/>
    </location>
</feature>
<evidence type="ECO:0000256" key="11">
    <source>
        <dbReference type="ARBA" id="ARBA00044884"/>
    </source>
</evidence>
<dbReference type="AlphaFoldDB" id="A0A9D1SCX8"/>
<dbReference type="GO" id="GO:0005765">
    <property type="term" value="C:lysosomal membrane"/>
    <property type="evidence" value="ECO:0007669"/>
    <property type="project" value="UniProtKB-SubCell"/>
</dbReference>
<comment type="caution">
    <text evidence="27">The sequence shown here is derived from an EMBL/GenBank/DDBJ whole genome shotgun (WGS) entry which is preliminary data.</text>
</comment>
<dbReference type="EMBL" id="DVNA01000152">
    <property type="protein sequence ID" value="HIU55520.1"/>
    <property type="molecule type" value="Genomic_DNA"/>
</dbReference>
<reference evidence="27" key="2">
    <citation type="journal article" date="2021" name="PeerJ">
        <title>Extensive microbial diversity within the chicken gut microbiome revealed by metagenomics and culture.</title>
        <authorList>
            <person name="Gilroy R."/>
            <person name="Ravi A."/>
            <person name="Getino M."/>
            <person name="Pursley I."/>
            <person name="Horton D.L."/>
            <person name="Alikhan N.F."/>
            <person name="Baker D."/>
            <person name="Gharbi K."/>
            <person name="Hall N."/>
            <person name="Watson M."/>
            <person name="Adriaenssens E.M."/>
            <person name="Foster-Nyarko E."/>
            <person name="Jarju S."/>
            <person name="Secka A."/>
            <person name="Antonio M."/>
            <person name="Oren A."/>
            <person name="Chaudhuri R.R."/>
            <person name="La Ragione R."/>
            <person name="Hildebrand F."/>
            <person name="Pallen M.J."/>
        </authorList>
    </citation>
    <scope>NUCLEOTIDE SEQUENCE</scope>
    <source>
        <strain evidence="27">CHK158-818</strain>
    </source>
</reference>
<evidence type="ECO:0000256" key="4">
    <source>
        <dbReference type="ARBA" id="ARBA00022692"/>
    </source>
</evidence>
<comment type="catalytic activity">
    <reaction evidence="14">
        <text>L-aspartyl-L-lysine(out) = L-aspartyl-L-lysine(in)</text>
        <dbReference type="Rhea" id="RHEA:79411"/>
        <dbReference type="ChEBI" id="CHEBI:229953"/>
    </reaction>
</comment>
<comment type="catalytic activity">
    <reaction evidence="18">
        <text>L-histidyl-L-alpha-amino acid(out) = L-histidyl-L-alpha-amino acid(in)</text>
        <dbReference type="Rhea" id="RHEA:79379"/>
        <dbReference type="ChEBI" id="CHEBI:229964"/>
    </reaction>
</comment>
<reference evidence="27" key="1">
    <citation type="submission" date="2020-10" db="EMBL/GenBank/DDBJ databases">
        <authorList>
            <person name="Gilroy R."/>
        </authorList>
    </citation>
    <scope>NUCLEOTIDE SEQUENCE</scope>
    <source>
        <strain evidence="27">CHK158-818</strain>
    </source>
</reference>
<feature type="transmembrane region" description="Helical" evidence="25">
    <location>
        <begin position="334"/>
        <end position="362"/>
    </location>
</feature>
<evidence type="ECO:0000256" key="8">
    <source>
        <dbReference type="ARBA" id="ARBA00044876"/>
    </source>
</evidence>
<accession>A0A9D1SCX8</accession>
<feature type="domain" description="Major facilitator superfamily (MFS) profile" evidence="26">
    <location>
        <begin position="18"/>
        <end position="437"/>
    </location>
</feature>
<name>A0A9D1SCX8_9BACT</name>
<evidence type="ECO:0000256" key="20">
    <source>
        <dbReference type="ARBA" id="ARBA00044924"/>
    </source>
</evidence>
<dbReference type="InterPro" id="IPR020846">
    <property type="entry name" value="MFS_dom"/>
</dbReference>
<evidence type="ECO:0000256" key="22">
    <source>
        <dbReference type="ARBA" id="ARBA00045018"/>
    </source>
</evidence>
<dbReference type="InterPro" id="IPR052187">
    <property type="entry name" value="MFSD1"/>
</dbReference>
<organism evidence="27 28">
    <name type="scientific">Candidatus Gallibacteroides avistercoris</name>
    <dbReference type="NCBI Taxonomy" id="2840833"/>
    <lineage>
        <taxon>Bacteria</taxon>
        <taxon>Pseudomonadati</taxon>
        <taxon>Bacteroidota</taxon>
        <taxon>Bacteroidia</taxon>
        <taxon>Bacteroidales</taxon>
        <taxon>Bacteroidaceae</taxon>
        <taxon>Bacteroidaceae incertae sedis</taxon>
        <taxon>Candidatus Gallibacteroides</taxon>
    </lineage>
</organism>
<keyword evidence="4 25" id="KW-0812">Transmembrane</keyword>
<comment type="catalytic activity">
    <reaction evidence="8">
        <text>L-lysyl-L-alanine(out) = L-lysyl-L-alanine(in)</text>
        <dbReference type="Rhea" id="RHEA:79399"/>
        <dbReference type="ChEBI" id="CHEBI:229954"/>
    </reaction>
</comment>
<evidence type="ECO:0000256" key="10">
    <source>
        <dbReference type="ARBA" id="ARBA00044881"/>
    </source>
</evidence>
<evidence type="ECO:0000256" key="1">
    <source>
        <dbReference type="ARBA" id="ARBA00004155"/>
    </source>
</evidence>
<evidence type="ECO:0000256" key="2">
    <source>
        <dbReference type="ARBA" id="ARBA00008335"/>
    </source>
</evidence>
<evidence type="ECO:0000256" key="25">
    <source>
        <dbReference type="SAM" id="Phobius"/>
    </source>
</evidence>
<evidence type="ECO:0000259" key="26">
    <source>
        <dbReference type="PROSITE" id="PS50850"/>
    </source>
</evidence>
<dbReference type="SUPFAM" id="SSF103473">
    <property type="entry name" value="MFS general substrate transporter"/>
    <property type="match status" value="1"/>
</dbReference>
<comment type="function">
    <text evidence="23">Lysosomal dipeptide uniporter that selectively exports lysine, arginine or histidine-containing dipeptides with a net positive charge from the lysosome lumen into the cytosol. Could play a role in a specific type of protein O-glycosylation indirectly regulating macrophages migration and tissue invasion. Also essential for liver homeostasis.</text>
</comment>
<evidence type="ECO:0000256" key="18">
    <source>
        <dbReference type="ARBA" id="ARBA00044912"/>
    </source>
</evidence>
<evidence type="ECO:0000256" key="17">
    <source>
        <dbReference type="ARBA" id="ARBA00044903"/>
    </source>
</evidence>
<evidence type="ECO:0000256" key="14">
    <source>
        <dbReference type="ARBA" id="ARBA00044898"/>
    </source>
</evidence>
<protein>
    <recommendedName>
        <fullName evidence="21">Lysosomal dipeptide transporter MFSD1</fullName>
    </recommendedName>
    <alternativeName>
        <fullName evidence="22">Major facilitator superfamily domain-containing protein 1</fullName>
    </alternativeName>
</protein>
<feature type="transmembrane region" description="Helical" evidence="25">
    <location>
        <begin position="12"/>
        <end position="33"/>
    </location>
</feature>
<comment type="catalytic activity">
    <reaction evidence="16">
        <text>L-lysyl-L-lysine(out) = L-lysyl-L-lysine(in)</text>
        <dbReference type="Rhea" id="RHEA:79403"/>
        <dbReference type="ChEBI" id="CHEBI:229956"/>
    </reaction>
</comment>
<feature type="transmembrane region" description="Helical" evidence="25">
    <location>
        <begin position="90"/>
        <end position="109"/>
    </location>
</feature>
<comment type="catalytic activity">
    <reaction evidence="20">
        <text>L-lysyl-glycine(out) = L-lysyl-glycine(in)</text>
        <dbReference type="Rhea" id="RHEA:79407"/>
        <dbReference type="ChEBI" id="CHEBI:191202"/>
    </reaction>
</comment>
<evidence type="ECO:0000256" key="9">
    <source>
        <dbReference type="ARBA" id="ARBA00044878"/>
    </source>
</evidence>
<dbReference type="InterPro" id="IPR011701">
    <property type="entry name" value="MFS"/>
</dbReference>
<dbReference type="Pfam" id="PF07690">
    <property type="entry name" value="MFS_1"/>
    <property type="match status" value="2"/>
</dbReference>
<comment type="catalytic activity">
    <reaction evidence="12">
        <text>L-lysyl-L-alpha-amino acid(out) = L-lysyl-L-alpha-amino acid(in)</text>
        <dbReference type="Rhea" id="RHEA:79387"/>
        <dbReference type="ChEBI" id="CHEBI:229965"/>
    </reaction>
</comment>
<comment type="similarity">
    <text evidence="2">Belongs to the major facilitator superfamily.</text>
</comment>
<feature type="transmembrane region" description="Helical" evidence="25">
    <location>
        <begin position="121"/>
        <end position="143"/>
    </location>
</feature>
<comment type="catalytic activity">
    <reaction evidence="11">
        <text>L-alpha-aminoacyl-L-histidine(out) = L-alpha-aminoacyl-L-histidine(in)</text>
        <dbReference type="Rhea" id="RHEA:79375"/>
        <dbReference type="ChEBI" id="CHEBI:229967"/>
    </reaction>
</comment>
<feature type="transmembrane region" description="Helical" evidence="25">
    <location>
        <begin position="155"/>
        <end position="177"/>
    </location>
</feature>
<dbReference type="PANTHER" id="PTHR23512">
    <property type="entry name" value="MAJOR FACILITATOR SUPERFAMILY DOMAIN-CONTAINING PROTEIN 1"/>
    <property type="match status" value="1"/>
</dbReference>
<evidence type="ECO:0000256" key="16">
    <source>
        <dbReference type="ARBA" id="ARBA00044900"/>
    </source>
</evidence>
<comment type="subcellular location">
    <subcellularLocation>
        <location evidence="1">Lysosome membrane</location>
        <topology evidence="1">Multi-pass membrane protein</topology>
    </subcellularLocation>
</comment>
<feature type="transmembrane region" description="Helical" evidence="25">
    <location>
        <begin position="413"/>
        <end position="432"/>
    </location>
</feature>
<dbReference type="InterPro" id="IPR036259">
    <property type="entry name" value="MFS_trans_sf"/>
</dbReference>
<feature type="transmembrane region" description="Helical" evidence="25">
    <location>
        <begin position="282"/>
        <end position="299"/>
    </location>
</feature>
<comment type="subunit">
    <text evidence="24">Homodimer. Interacts with lysosomal protein GLMP (via lumenal domain); the interaction starts while both proteins are still in the endoplasmic reticulum and is required for stabilization of MFSD1 in lysosomes but has no direct effect on its targeting to lysosomes or transporter activity.</text>
</comment>
<evidence type="ECO:0000256" key="3">
    <source>
        <dbReference type="ARBA" id="ARBA00022448"/>
    </source>
</evidence>
<comment type="catalytic activity">
    <reaction evidence="17">
        <text>L-arginyl-glycine(out) = L-arginyl-glycine(in)</text>
        <dbReference type="Rhea" id="RHEA:79391"/>
        <dbReference type="ChEBI" id="CHEBI:229955"/>
    </reaction>
</comment>
<evidence type="ECO:0000256" key="5">
    <source>
        <dbReference type="ARBA" id="ARBA00022989"/>
    </source>
</evidence>
<comment type="catalytic activity">
    <reaction evidence="10">
        <text>L-alpha-aminoacyl-L-arginine(out) = L-alpha-aminoacyl-L-arginine(in)</text>
        <dbReference type="Rhea" id="RHEA:79367"/>
        <dbReference type="ChEBI" id="CHEBI:229968"/>
    </reaction>
</comment>
<dbReference type="Proteomes" id="UP000824112">
    <property type="component" value="Unassembled WGS sequence"/>
</dbReference>
<comment type="catalytic activity">
    <reaction evidence="13">
        <text>L-alpha-aminoacyl-L-lysine(out) = L-alpha-aminoacyl-L-lysine(in)</text>
        <dbReference type="Rhea" id="RHEA:79383"/>
        <dbReference type="ChEBI" id="CHEBI:229966"/>
    </reaction>
</comment>
<gene>
    <name evidence="27" type="ORF">IAB03_06935</name>
</gene>
<comment type="catalytic activity">
    <reaction evidence="15">
        <text>L-arginyl-L-alpha-amino acid(out) = L-arginyl-L-alpha-amino acid(in)</text>
        <dbReference type="Rhea" id="RHEA:79371"/>
        <dbReference type="ChEBI" id="CHEBI:84315"/>
    </reaction>
</comment>
<dbReference type="GO" id="GO:0022857">
    <property type="term" value="F:transmembrane transporter activity"/>
    <property type="evidence" value="ECO:0007669"/>
    <property type="project" value="InterPro"/>
</dbReference>
<evidence type="ECO:0000313" key="28">
    <source>
        <dbReference type="Proteomes" id="UP000824112"/>
    </source>
</evidence>
<dbReference type="PROSITE" id="PS50850">
    <property type="entry name" value="MFS"/>
    <property type="match status" value="1"/>
</dbReference>
<keyword evidence="6 25" id="KW-0472">Membrane</keyword>
<dbReference type="Gene3D" id="1.20.1250.20">
    <property type="entry name" value="MFS general substrate transporter like domains"/>
    <property type="match status" value="2"/>
</dbReference>
<keyword evidence="3" id="KW-0813">Transport</keyword>
<dbReference type="PANTHER" id="PTHR23512:SF3">
    <property type="entry name" value="MAJOR FACILITATOR SUPERFAMILY DOMAIN-CONTAINING PROTEIN 1"/>
    <property type="match status" value="1"/>
</dbReference>
<evidence type="ECO:0000256" key="13">
    <source>
        <dbReference type="ARBA" id="ARBA00044893"/>
    </source>
</evidence>
<sequence length="450" mass="50149">MEEKGKTLRDIPAVRWMSLGIVAFSMMAAYFMIDVMAPLKPMLERELLWNSLDYGFFSSAYGWFNVFLLMLLFGGLILDRFGIRLTGKMATGLMVAGALLKYGALVYPFSGAEVWGIKASVFYAAIGYAIFGVGAEVAGITVTKIIVKWFKGRELALAMGLQLALARVGTILALSLSVPVAEYFATASASVLLGTVLVSIGFIAYFIYSYYDMRLDKQLDEQLSFEDEVFRWADVKAIVSNRGFWLITLLCLLFYASIFPFLKYSSDLMVNKFGVEETLAGMISSLLPFGTMVLTPIFGNLYDRKGRGTDIMLAGTVIVFVVHLLLSIPFLDSWWLAVLLMVMLGLGFSMLPSALWPAVAVIVPEKQLGTAYGLIFYIQNIGLMVVPGVVGWMLERYGSEYAEDGIKTYDYTWPMVLFAFFALSAFWMAVLLKKENKIKQYGLDLPNMKE</sequence>
<evidence type="ECO:0000256" key="23">
    <source>
        <dbReference type="ARBA" id="ARBA00045709"/>
    </source>
</evidence>
<evidence type="ECO:0000256" key="6">
    <source>
        <dbReference type="ARBA" id="ARBA00023136"/>
    </source>
</evidence>
<feature type="transmembrane region" description="Helical" evidence="25">
    <location>
        <begin position="183"/>
        <end position="208"/>
    </location>
</feature>
<evidence type="ECO:0000256" key="12">
    <source>
        <dbReference type="ARBA" id="ARBA00044891"/>
    </source>
</evidence>
<feature type="transmembrane region" description="Helical" evidence="25">
    <location>
        <begin position="374"/>
        <end position="393"/>
    </location>
</feature>
<evidence type="ECO:0000256" key="24">
    <source>
        <dbReference type="ARBA" id="ARBA00046376"/>
    </source>
</evidence>
<evidence type="ECO:0000256" key="15">
    <source>
        <dbReference type="ARBA" id="ARBA00044899"/>
    </source>
</evidence>
<keyword evidence="5 25" id="KW-1133">Transmembrane helix</keyword>
<proteinExistence type="inferred from homology"/>
<evidence type="ECO:0000256" key="19">
    <source>
        <dbReference type="ARBA" id="ARBA00044919"/>
    </source>
</evidence>